<dbReference type="EMBL" id="AVOT02013622">
    <property type="protein sequence ID" value="MBW0496442.1"/>
    <property type="molecule type" value="Genomic_DNA"/>
</dbReference>
<keyword evidence="3" id="KW-1185">Reference proteome</keyword>
<gene>
    <name evidence="2" type="ORF">O181_036157</name>
</gene>
<sequence>MYFGQLPKKSHLHVFGCLTFFKKSGANLKSKLHPWASKAIFLGYAEGHKTYKVHNLETNRLQFSNHCVFLDEVMASTPSPRKGEFMSNILPGGYQPPIVSSGASDYPSQDFNYCETINLDTIFEDNTPRLLGSPVQNGFDCSSNSKEDFMSFQNNSYPFIETPSDSIGTSPEKMDVPNLPKRWVMDLVPDKAPKDITSTIDTGNIVSGTRSTINVVVPLGGPPSTYHEAMHHPKASLWKVAINEELASI</sequence>
<comment type="caution">
    <text evidence="2">The sequence shown here is derived from an EMBL/GenBank/DDBJ whole genome shotgun (WGS) entry which is preliminary data.</text>
</comment>
<dbReference type="Proteomes" id="UP000765509">
    <property type="component" value="Unassembled WGS sequence"/>
</dbReference>
<evidence type="ECO:0000313" key="2">
    <source>
        <dbReference type="EMBL" id="MBW0496442.1"/>
    </source>
</evidence>
<dbReference type="AlphaFoldDB" id="A0A9Q3DA44"/>
<dbReference type="Pfam" id="PF25597">
    <property type="entry name" value="SH3_retrovirus"/>
    <property type="match status" value="1"/>
</dbReference>
<evidence type="ECO:0000313" key="3">
    <source>
        <dbReference type="Proteomes" id="UP000765509"/>
    </source>
</evidence>
<dbReference type="OrthoDB" id="2640446at2759"/>
<dbReference type="InterPro" id="IPR057670">
    <property type="entry name" value="SH3_retrovirus"/>
</dbReference>
<name>A0A9Q3DA44_9BASI</name>
<feature type="domain" description="Retroviral polymerase SH3-like" evidence="1">
    <location>
        <begin position="28"/>
        <end position="74"/>
    </location>
</feature>
<reference evidence="2" key="1">
    <citation type="submission" date="2021-03" db="EMBL/GenBank/DDBJ databases">
        <title>Draft genome sequence of rust myrtle Austropuccinia psidii MF-1, a brazilian biotype.</title>
        <authorList>
            <person name="Quecine M.C."/>
            <person name="Pachon D.M.R."/>
            <person name="Bonatelli M.L."/>
            <person name="Correr F.H."/>
            <person name="Franceschini L.M."/>
            <person name="Leite T.F."/>
            <person name="Margarido G.R.A."/>
            <person name="Almeida C.A."/>
            <person name="Ferrarezi J.A."/>
            <person name="Labate C.A."/>
        </authorList>
    </citation>
    <scope>NUCLEOTIDE SEQUENCE</scope>
    <source>
        <strain evidence="2">MF-1</strain>
    </source>
</reference>
<protein>
    <recommendedName>
        <fullName evidence="1">Retroviral polymerase SH3-like domain-containing protein</fullName>
    </recommendedName>
</protein>
<evidence type="ECO:0000259" key="1">
    <source>
        <dbReference type="Pfam" id="PF25597"/>
    </source>
</evidence>
<accession>A0A9Q3DA44</accession>
<organism evidence="2 3">
    <name type="scientific">Austropuccinia psidii MF-1</name>
    <dbReference type="NCBI Taxonomy" id="1389203"/>
    <lineage>
        <taxon>Eukaryota</taxon>
        <taxon>Fungi</taxon>
        <taxon>Dikarya</taxon>
        <taxon>Basidiomycota</taxon>
        <taxon>Pucciniomycotina</taxon>
        <taxon>Pucciniomycetes</taxon>
        <taxon>Pucciniales</taxon>
        <taxon>Sphaerophragmiaceae</taxon>
        <taxon>Austropuccinia</taxon>
    </lineage>
</organism>
<proteinExistence type="predicted"/>